<reference evidence="1 2" key="1">
    <citation type="submission" date="2019-06" db="EMBL/GenBank/DDBJ databases">
        <authorList>
            <person name="Broberg M."/>
        </authorList>
    </citation>
    <scope>NUCLEOTIDE SEQUENCE [LARGE SCALE GENOMIC DNA]</scope>
</reference>
<evidence type="ECO:0008006" key="3">
    <source>
        <dbReference type="Google" id="ProtNLM"/>
    </source>
</evidence>
<sequence length="74" mass="8057">MDLLQPVEITFSDLRGGAIVNTLQGALEYPATIRARVAKIAGDIPFLLEEAEMPRPPERVLSKLPKLDIDTKGG</sequence>
<accession>A0ABY6U4K8</accession>
<dbReference type="EMBL" id="CABFNS010000737">
    <property type="protein sequence ID" value="VUC25547.1"/>
    <property type="molecule type" value="Genomic_DNA"/>
</dbReference>
<proteinExistence type="predicted"/>
<keyword evidence="2" id="KW-1185">Reference proteome</keyword>
<protein>
    <recommendedName>
        <fullName evidence="3">SMP-LTD domain-containing protein</fullName>
    </recommendedName>
</protein>
<evidence type="ECO:0000313" key="1">
    <source>
        <dbReference type="EMBL" id="VUC25547.1"/>
    </source>
</evidence>
<dbReference type="Proteomes" id="UP000766486">
    <property type="component" value="Unassembled WGS sequence"/>
</dbReference>
<name>A0ABY6U4K8_BIOOC</name>
<gene>
    <name evidence="1" type="ORF">CLO192961_LOCUS172167</name>
</gene>
<comment type="caution">
    <text evidence="1">The sequence shown here is derived from an EMBL/GenBank/DDBJ whole genome shotgun (WGS) entry which is preliminary data.</text>
</comment>
<evidence type="ECO:0000313" key="2">
    <source>
        <dbReference type="Proteomes" id="UP000766486"/>
    </source>
</evidence>
<organism evidence="1 2">
    <name type="scientific">Bionectria ochroleuca</name>
    <name type="common">Gliocladium roseum</name>
    <dbReference type="NCBI Taxonomy" id="29856"/>
    <lineage>
        <taxon>Eukaryota</taxon>
        <taxon>Fungi</taxon>
        <taxon>Dikarya</taxon>
        <taxon>Ascomycota</taxon>
        <taxon>Pezizomycotina</taxon>
        <taxon>Sordariomycetes</taxon>
        <taxon>Hypocreomycetidae</taxon>
        <taxon>Hypocreales</taxon>
        <taxon>Bionectriaceae</taxon>
        <taxon>Clonostachys</taxon>
    </lineage>
</organism>